<feature type="compositionally biased region" description="Low complexity" evidence="1">
    <location>
        <begin position="150"/>
        <end position="164"/>
    </location>
</feature>
<accession>K2QVT6</accession>
<feature type="compositionally biased region" description="Basic and acidic residues" evidence="1">
    <location>
        <begin position="16"/>
        <end position="29"/>
    </location>
</feature>
<feature type="region of interest" description="Disordered" evidence="1">
    <location>
        <begin position="136"/>
        <end position="175"/>
    </location>
</feature>
<dbReference type="OrthoDB" id="5132737at2759"/>
<feature type="compositionally biased region" description="Polar residues" evidence="1">
    <location>
        <begin position="510"/>
        <end position="521"/>
    </location>
</feature>
<dbReference type="EMBL" id="AHHD01000382">
    <property type="protein sequence ID" value="EKG13856.1"/>
    <property type="molecule type" value="Genomic_DNA"/>
</dbReference>
<dbReference type="Proteomes" id="UP000007129">
    <property type="component" value="Unassembled WGS sequence"/>
</dbReference>
<dbReference type="STRING" id="1126212.K2QVT6"/>
<name>K2QVT6_MACPH</name>
<dbReference type="InterPro" id="IPR057684">
    <property type="entry name" value="DUF7924"/>
</dbReference>
<dbReference type="VEuPathDB" id="FungiDB:MPH_08988"/>
<gene>
    <name evidence="3" type="ORF">MPH_08988</name>
</gene>
<protein>
    <recommendedName>
        <fullName evidence="2">DUF7924 domain-containing protein</fullName>
    </recommendedName>
</protein>
<comment type="caution">
    <text evidence="3">The sequence shown here is derived from an EMBL/GenBank/DDBJ whole genome shotgun (WGS) entry which is preliminary data.</text>
</comment>
<evidence type="ECO:0000256" key="1">
    <source>
        <dbReference type="SAM" id="MobiDB-lite"/>
    </source>
</evidence>
<evidence type="ECO:0000313" key="3">
    <source>
        <dbReference type="EMBL" id="EKG13856.1"/>
    </source>
</evidence>
<feature type="compositionally biased region" description="Polar residues" evidence="1">
    <location>
        <begin position="83"/>
        <end position="98"/>
    </location>
</feature>
<feature type="compositionally biased region" description="Polar residues" evidence="1">
    <location>
        <begin position="35"/>
        <end position="46"/>
    </location>
</feature>
<sequence length="527" mass="59953">MVRTNIYSCRSTSLARGERPQGIRKETRPLRKSARLQQGRTHQLIQSLLPAPENSGPSGPLPPSTTTQPTGQKRRRSCEVDTSDQPTQKRQRPTSTTAEDAHTETAGDDADSNNPIDYWRKHLHWPRTYFESNVNMSNPLTRKKSDSTLRRTTSRTSRTPSDVTPSDDKQKEAKRASYRHAGYEILLSTKGIYMDDSDLGVSKASKDLCGRLLAAEQTTPRDSLFNDEIFERTCRKIRNRKEAKVVQDISRLIVPSAETLALYGNKKLDNLVETVSEMWTESMFLIDTQPSPDYSVGFIWSAFTPKQMELLKPWLGELLDLSVFKATYFMYFPFLTCEVKCGAEALNIADRQNAHSATLAVRAVVELFRLVKREKELDREILAFSISHDHSNVRIYGHYPVIDGKDTKYYRHLIRKFDFTEQEGKEKWTTYKFTKNIYDNWMPDHFKRICSAIDDIPDGVNFDVPQQSELQFSSQTGLSQELESHHLSQSEGSASVAGRDDGSSVAPIEASTSDTSVSQSFKKPRRK</sequence>
<feature type="region of interest" description="Disordered" evidence="1">
    <location>
        <begin position="473"/>
        <end position="527"/>
    </location>
</feature>
<dbReference type="PANTHER" id="PTHR42470">
    <property type="entry name" value="VAST DOMAIN-CONTAINING PROTEIN"/>
    <property type="match status" value="1"/>
</dbReference>
<dbReference type="AlphaFoldDB" id="K2QVT6"/>
<proteinExistence type="predicted"/>
<dbReference type="Pfam" id="PF25545">
    <property type="entry name" value="DUF7924"/>
    <property type="match status" value="1"/>
</dbReference>
<evidence type="ECO:0000313" key="4">
    <source>
        <dbReference type="Proteomes" id="UP000007129"/>
    </source>
</evidence>
<feature type="compositionally biased region" description="Polar residues" evidence="1">
    <location>
        <begin position="1"/>
        <end position="14"/>
    </location>
</feature>
<dbReference type="eggNOG" id="ENOG502SK65">
    <property type="taxonomic scope" value="Eukaryota"/>
</dbReference>
<evidence type="ECO:0000259" key="2">
    <source>
        <dbReference type="Pfam" id="PF25545"/>
    </source>
</evidence>
<organism evidence="3 4">
    <name type="scientific">Macrophomina phaseolina (strain MS6)</name>
    <name type="common">Charcoal rot fungus</name>
    <dbReference type="NCBI Taxonomy" id="1126212"/>
    <lineage>
        <taxon>Eukaryota</taxon>
        <taxon>Fungi</taxon>
        <taxon>Dikarya</taxon>
        <taxon>Ascomycota</taxon>
        <taxon>Pezizomycotina</taxon>
        <taxon>Dothideomycetes</taxon>
        <taxon>Dothideomycetes incertae sedis</taxon>
        <taxon>Botryosphaeriales</taxon>
        <taxon>Botryosphaeriaceae</taxon>
        <taxon>Macrophomina</taxon>
    </lineage>
</organism>
<feature type="compositionally biased region" description="Basic and acidic residues" evidence="1">
    <location>
        <begin position="166"/>
        <end position="175"/>
    </location>
</feature>
<dbReference type="InParanoid" id="K2QVT6"/>
<dbReference type="PANTHER" id="PTHR42470:SF2">
    <property type="match status" value="1"/>
</dbReference>
<feature type="domain" description="DUF7924" evidence="2">
    <location>
        <begin position="230"/>
        <end position="453"/>
    </location>
</feature>
<dbReference type="HOGENOM" id="CLU_025457_2_0_1"/>
<reference evidence="3 4" key="1">
    <citation type="journal article" date="2012" name="BMC Genomics">
        <title>Tools to kill: Genome of one of the most destructive plant pathogenic fungi Macrophomina phaseolina.</title>
        <authorList>
            <person name="Islam M.S."/>
            <person name="Haque M.S."/>
            <person name="Islam M.M."/>
            <person name="Emdad E.M."/>
            <person name="Halim A."/>
            <person name="Hossen Q.M.M."/>
            <person name="Hossain M.Z."/>
            <person name="Ahmed B."/>
            <person name="Rahim S."/>
            <person name="Rahman M.S."/>
            <person name="Alam M.M."/>
            <person name="Hou S."/>
            <person name="Wan X."/>
            <person name="Saito J.A."/>
            <person name="Alam M."/>
        </authorList>
    </citation>
    <scope>NUCLEOTIDE SEQUENCE [LARGE SCALE GENOMIC DNA]</scope>
    <source>
        <strain evidence="3 4">MS6</strain>
    </source>
</reference>
<feature type="region of interest" description="Disordered" evidence="1">
    <location>
        <begin position="1"/>
        <end position="115"/>
    </location>
</feature>